<evidence type="ECO:0000313" key="9">
    <source>
        <dbReference type="Proteomes" id="UP000663828"/>
    </source>
</evidence>
<sequence length="440" mass="50894">MNEIKKLLTEKQKPMLGYKGYLYTVERQNEERTSFRCKNRQCKGRCQTDPSMNSILSEPTEHCHGPIIDQLPVVELKNKIKSRALISEEPTNAAGQLPRTDTLQKTIRRQRQTPKASPDNRLPDHLKQTTRGDNFILHEDDKLIIYTTTSNLSVLKTCKHWFADGTFKVCPDDFYQMFTLHGLFKSQVIPLVYGLLIGKSTSDYNQFFERIMEEDDFNPDSILTDFESGTIKSINSIFPNVVHKGCLFHFGQCVWRNIQSHGLQNKYQEDKSFHLNIKKLIALAFVPIVDVVKAFEFVSDDFTDDDSDEFIQYFEKTWIGERKRRGTGRTKPQFSIQLWNVHDRVISNLPRSNNSIEGWHNAFAQRVSIAHPTIFKLTEKIRVEQSKFEIDIAQISQGHEPKPKKAAYRKLDDRITRLVADYGNVNLSEYLKNIAANVSI</sequence>
<dbReference type="Proteomes" id="UP000663852">
    <property type="component" value="Unassembled WGS sequence"/>
</dbReference>
<dbReference type="Gene3D" id="2.20.25.240">
    <property type="match status" value="1"/>
</dbReference>
<evidence type="ECO:0000313" key="7">
    <source>
        <dbReference type="EMBL" id="CAF1192830.1"/>
    </source>
</evidence>
<gene>
    <name evidence="7" type="ORF">EDS130_LOCUS24911</name>
    <name evidence="8" type="ORF">XAT740_LOCUS51855</name>
</gene>
<dbReference type="Pfam" id="PF10551">
    <property type="entry name" value="MULE"/>
    <property type="match status" value="1"/>
</dbReference>
<accession>A0A814VTS5</accession>
<evidence type="ECO:0000313" key="10">
    <source>
        <dbReference type="Proteomes" id="UP000663852"/>
    </source>
</evidence>
<keyword evidence="9" id="KW-1185">Reference proteome</keyword>
<organism evidence="7 10">
    <name type="scientific">Adineta ricciae</name>
    <name type="common">Rotifer</name>
    <dbReference type="NCBI Taxonomy" id="249248"/>
    <lineage>
        <taxon>Eukaryota</taxon>
        <taxon>Metazoa</taxon>
        <taxon>Spiralia</taxon>
        <taxon>Gnathifera</taxon>
        <taxon>Rotifera</taxon>
        <taxon>Eurotatoria</taxon>
        <taxon>Bdelloidea</taxon>
        <taxon>Adinetida</taxon>
        <taxon>Adinetidae</taxon>
        <taxon>Adineta</taxon>
    </lineage>
</organism>
<dbReference type="EMBL" id="CAJNOR010008369">
    <property type="protein sequence ID" value="CAF1632268.1"/>
    <property type="molecule type" value="Genomic_DNA"/>
</dbReference>
<keyword evidence="3" id="KW-0862">Zinc</keyword>
<feature type="domain" description="FLYWCH-type" evidence="5">
    <location>
        <begin position="9"/>
        <end position="64"/>
    </location>
</feature>
<feature type="compositionally biased region" description="Polar residues" evidence="4">
    <location>
        <begin position="89"/>
        <end position="105"/>
    </location>
</feature>
<evidence type="ECO:0000259" key="6">
    <source>
        <dbReference type="Pfam" id="PF10551"/>
    </source>
</evidence>
<name>A0A814VTS5_ADIRI</name>
<keyword evidence="2" id="KW-0863">Zinc-finger</keyword>
<evidence type="ECO:0000313" key="8">
    <source>
        <dbReference type="EMBL" id="CAF1632268.1"/>
    </source>
</evidence>
<dbReference type="InterPro" id="IPR018289">
    <property type="entry name" value="MULE_transposase_dom"/>
</dbReference>
<dbReference type="Pfam" id="PF04500">
    <property type="entry name" value="FLYWCH"/>
    <property type="match status" value="1"/>
</dbReference>
<dbReference type="AlphaFoldDB" id="A0A814VTS5"/>
<feature type="domain" description="MULE transposase" evidence="6">
    <location>
        <begin position="161"/>
        <end position="250"/>
    </location>
</feature>
<dbReference type="OrthoDB" id="10011685at2759"/>
<evidence type="ECO:0008006" key="11">
    <source>
        <dbReference type="Google" id="ProtNLM"/>
    </source>
</evidence>
<dbReference type="PANTHER" id="PTHR47160">
    <property type="entry name" value="PUTATIVE-RELATED"/>
    <property type="match status" value="1"/>
</dbReference>
<evidence type="ECO:0000259" key="5">
    <source>
        <dbReference type="Pfam" id="PF04500"/>
    </source>
</evidence>
<evidence type="ECO:0000256" key="3">
    <source>
        <dbReference type="ARBA" id="ARBA00022833"/>
    </source>
</evidence>
<dbReference type="GO" id="GO:0008270">
    <property type="term" value="F:zinc ion binding"/>
    <property type="evidence" value="ECO:0007669"/>
    <property type="project" value="UniProtKB-KW"/>
</dbReference>
<evidence type="ECO:0000256" key="1">
    <source>
        <dbReference type="ARBA" id="ARBA00022723"/>
    </source>
</evidence>
<dbReference type="PANTHER" id="PTHR47160:SF10">
    <property type="entry name" value="MULE TRANSPOSASE DOMAIN-CONTAINING PROTEIN"/>
    <property type="match status" value="1"/>
</dbReference>
<comment type="caution">
    <text evidence="7">The sequence shown here is derived from an EMBL/GenBank/DDBJ whole genome shotgun (WGS) entry which is preliminary data.</text>
</comment>
<protein>
    <recommendedName>
        <fullName evidence="11">MULE transposase domain-containing protein</fullName>
    </recommendedName>
</protein>
<evidence type="ECO:0000256" key="4">
    <source>
        <dbReference type="SAM" id="MobiDB-lite"/>
    </source>
</evidence>
<keyword evidence="1" id="KW-0479">Metal-binding</keyword>
<feature type="region of interest" description="Disordered" evidence="4">
    <location>
        <begin position="87"/>
        <end position="128"/>
    </location>
</feature>
<dbReference type="EMBL" id="CAJNOJ010000144">
    <property type="protein sequence ID" value="CAF1192830.1"/>
    <property type="molecule type" value="Genomic_DNA"/>
</dbReference>
<dbReference type="InterPro" id="IPR007588">
    <property type="entry name" value="Znf_FLYWCH"/>
</dbReference>
<dbReference type="Proteomes" id="UP000663828">
    <property type="component" value="Unassembled WGS sequence"/>
</dbReference>
<proteinExistence type="predicted"/>
<reference evidence="7" key="1">
    <citation type="submission" date="2021-02" db="EMBL/GenBank/DDBJ databases">
        <authorList>
            <person name="Nowell W R."/>
        </authorList>
    </citation>
    <scope>NUCLEOTIDE SEQUENCE</scope>
</reference>
<evidence type="ECO:0000256" key="2">
    <source>
        <dbReference type="ARBA" id="ARBA00022771"/>
    </source>
</evidence>